<proteinExistence type="predicted"/>
<accession>A0A8S5LST7</accession>
<dbReference type="EMBL" id="BK014728">
    <property type="protein sequence ID" value="DAD73038.1"/>
    <property type="molecule type" value="Genomic_DNA"/>
</dbReference>
<sequence>MQQDTTIAFVLVYNQQNRIFTKPCGNSSQGFFYARKAR</sequence>
<name>A0A8S5LST7_9CAUD</name>
<evidence type="ECO:0000313" key="1">
    <source>
        <dbReference type="EMBL" id="DAD73038.1"/>
    </source>
</evidence>
<protein>
    <submittedName>
        <fullName evidence="1">Uncharacterized protein</fullName>
    </submittedName>
</protein>
<reference evidence="1" key="1">
    <citation type="journal article" date="2021" name="Proc. Natl. Acad. Sci. U.S.A.">
        <title>A Catalog of Tens of Thousands of Viruses from Human Metagenomes Reveals Hidden Associations with Chronic Diseases.</title>
        <authorList>
            <person name="Tisza M.J."/>
            <person name="Buck C.B."/>
        </authorList>
    </citation>
    <scope>NUCLEOTIDE SEQUENCE</scope>
    <source>
        <strain evidence="1">CtLkp13</strain>
    </source>
</reference>
<organism evidence="1">
    <name type="scientific">Siphoviridae sp. ctLkp13</name>
    <dbReference type="NCBI Taxonomy" id="2826252"/>
    <lineage>
        <taxon>Viruses</taxon>
        <taxon>Duplodnaviria</taxon>
        <taxon>Heunggongvirae</taxon>
        <taxon>Uroviricota</taxon>
        <taxon>Caudoviricetes</taxon>
    </lineage>
</organism>